<comment type="function">
    <text evidence="6">Clathrin is the major protein of the polyhedral coat of coated pits and vesicles.</text>
</comment>
<keyword evidence="3 6" id="KW-0472">Membrane</keyword>
<proteinExistence type="inferred from homology"/>
<feature type="region of interest" description="Disordered" evidence="7">
    <location>
        <begin position="132"/>
        <end position="167"/>
    </location>
</feature>
<organism evidence="8 9">
    <name type="scientific">Cercospora beticola</name>
    <name type="common">Sugarbeet leaf spot fungus</name>
    <dbReference type="NCBI Taxonomy" id="122368"/>
    <lineage>
        <taxon>Eukaryota</taxon>
        <taxon>Fungi</taxon>
        <taxon>Dikarya</taxon>
        <taxon>Ascomycota</taxon>
        <taxon>Pezizomycotina</taxon>
        <taxon>Dothideomycetes</taxon>
        <taxon>Dothideomycetidae</taxon>
        <taxon>Mycosphaerellales</taxon>
        <taxon>Mycosphaerellaceae</taxon>
        <taxon>Cercospora</taxon>
    </lineage>
</organism>
<dbReference type="PANTHER" id="PTHR10639:SF7">
    <property type="entry name" value="CLATHRIN LIGHT CHAIN"/>
    <property type="match status" value="1"/>
</dbReference>
<keyword evidence="4 6" id="KW-0168">Coated pit</keyword>
<dbReference type="GeneID" id="35431817"/>
<comment type="subcellular location">
    <subcellularLocation>
        <location evidence="1 6">Cytoplasmic vesicle membrane</location>
        <topology evidence="1 6">Peripheral membrane protein</topology>
        <orientation evidence="1 6">Cytoplasmic side</orientation>
    </subcellularLocation>
    <subcellularLocation>
        <location evidence="6">Membrane</location>
        <location evidence="6">Coated pit</location>
        <topology evidence="6">Peripheral membrane protein</topology>
        <orientation evidence="6">Cytoplasmic side</orientation>
    </subcellularLocation>
    <text evidence="6">Cytoplasmic face of coated pits and vesicles.</text>
</comment>
<evidence type="ECO:0000256" key="6">
    <source>
        <dbReference type="RuleBase" id="RU363137"/>
    </source>
</evidence>
<evidence type="ECO:0000313" key="9">
    <source>
        <dbReference type="Proteomes" id="UP001302367"/>
    </source>
</evidence>
<accession>A0ABZ0NY87</accession>
<evidence type="ECO:0000256" key="7">
    <source>
        <dbReference type="SAM" id="MobiDB-lite"/>
    </source>
</evidence>
<reference evidence="8 9" key="1">
    <citation type="submission" date="2023-09" db="EMBL/GenBank/DDBJ databases">
        <title>Complete-Gapless Cercospora beticola genome.</title>
        <authorList>
            <person name="Wyatt N.A."/>
            <person name="Spanner R.E."/>
            <person name="Bolton M.D."/>
        </authorList>
    </citation>
    <scope>NUCLEOTIDE SEQUENCE [LARGE SCALE GENOMIC DNA]</scope>
    <source>
        <strain evidence="8">Cb09-40</strain>
    </source>
</reference>
<sequence>MKVLWSRKKQKKRVGVARAKQQLAANTGLPAPGFRWIHSFIGSSCDCDCVSIEPNKLQQTSPSLTTSYLQHPARDIAIKYRQAETHTIMADRFPSLEEFDEGKTEATGASALDDVDEPSDFLARERAALGEDAEQFTSSADNTATVADADDDDDDLLGGGGPAPSNGFPAGNDDMMGDFESSFPSVNTQNEQVAPGGTITGSAAPFQAPRPEEYEAEPDVVREWRERRDLQIQHRDEVSASKKAETVKAAQEAIDDFYEQYNNRKDKQIAQTRKEAEEFLKSREDTTAGGTSWERIAKLVDLSGKGSSGGAAGSQKAKMRELLISLRKDEKAPGATGV</sequence>
<feature type="compositionally biased region" description="Polar residues" evidence="7">
    <location>
        <begin position="135"/>
        <end position="145"/>
    </location>
</feature>
<dbReference type="Pfam" id="PF01086">
    <property type="entry name" value="Clathrin_lg_ch"/>
    <property type="match status" value="1"/>
</dbReference>
<evidence type="ECO:0000313" key="8">
    <source>
        <dbReference type="EMBL" id="WPB04568.1"/>
    </source>
</evidence>
<evidence type="ECO:0000256" key="3">
    <source>
        <dbReference type="ARBA" id="ARBA00023136"/>
    </source>
</evidence>
<dbReference type="EMBL" id="CP134189">
    <property type="protein sequence ID" value="WPB04568.1"/>
    <property type="molecule type" value="Genomic_DNA"/>
</dbReference>
<name>A0ABZ0NY87_CERBT</name>
<dbReference type="RefSeq" id="XP_023453763.2">
    <property type="nucleotide sequence ID" value="XM_023600762.2"/>
</dbReference>
<keyword evidence="5 6" id="KW-0968">Cytoplasmic vesicle</keyword>
<keyword evidence="9" id="KW-1185">Reference proteome</keyword>
<comment type="similarity">
    <text evidence="2 6">Belongs to the clathrin light chain family.</text>
</comment>
<feature type="region of interest" description="Disordered" evidence="7">
    <location>
        <begin position="188"/>
        <end position="221"/>
    </location>
</feature>
<evidence type="ECO:0000256" key="1">
    <source>
        <dbReference type="ARBA" id="ARBA00004180"/>
    </source>
</evidence>
<evidence type="ECO:0000256" key="5">
    <source>
        <dbReference type="ARBA" id="ARBA00023329"/>
    </source>
</evidence>
<dbReference type="PANTHER" id="PTHR10639">
    <property type="entry name" value="CLATHRIN LIGHT CHAIN"/>
    <property type="match status" value="1"/>
</dbReference>
<protein>
    <recommendedName>
        <fullName evidence="6">Clathrin light chain</fullName>
    </recommendedName>
</protein>
<evidence type="ECO:0000256" key="2">
    <source>
        <dbReference type="ARBA" id="ARBA00005263"/>
    </source>
</evidence>
<gene>
    <name evidence="8" type="ORF">RHO25_009214</name>
</gene>
<dbReference type="InterPro" id="IPR000996">
    <property type="entry name" value="Clathrin_L-chain"/>
</dbReference>
<evidence type="ECO:0000256" key="4">
    <source>
        <dbReference type="ARBA" id="ARBA00023176"/>
    </source>
</evidence>
<dbReference type="Proteomes" id="UP001302367">
    <property type="component" value="Chromosome 6"/>
</dbReference>